<organism evidence="1 2">
    <name type="scientific">Willisornis vidua</name>
    <name type="common">Xingu scale-backed antbird</name>
    <dbReference type="NCBI Taxonomy" id="1566151"/>
    <lineage>
        <taxon>Eukaryota</taxon>
        <taxon>Metazoa</taxon>
        <taxon>Chordata</taxon>
        <taxon>Craniata</taxon>
        <taxon>Vertebrata</taxon>
        <taxon>Euteleostomi</taxon>
        <taxon>Archelosauria</taxon>
        <taxon>Archosauria</taxon>
        <taxon>Dinosauria</taxon>
        <taxon>Saurischia</taxon>
        <taxon>Theropoda</taxon>
        <taxon>Coelurosauria</taxon>
        <taxon>Aves</taxon>
        <taxon>Neognathae</taxon>
        <taxon>Neoaves</taxon>
        <taxon>Telluraves</taxon>
        <taxon>Australaves</taxon>
        <taxon>Passeriformes</taxon>
        <taxon>Thamnophilidae</taxon>
        <taxon>Willisornis</taxon>
    </lineage>
</organism>
<gene>
    <name evidence="1" type="ORF">WISP_127597</name>
</gene>
<dbReference type="InterPro" id="IPR002903">
    <property type="entry name" value="RsmH"/>
</dbReference>
<comment type="caution">
    <text evidence="1">The sequence shown here is derived from an EMBL/GenBank/DDBJ whole genome shotgun (WGS) entry which is preliminary data.</text>
</comment>
<keyword evidence="2" id="KW-1185">Reference proteome</keyword>
<dbReference type="SUPFAM" id="SSF53335">
    <property type="entry name" value="S-adenosyl-L-methionine-dependent methyltransferases"/>
    <property type="match status" value="1"/>
</dbReference>
<dbReference type="EMBL" id="WHWB01034613">
    <property type="protein sequence ID" value="KAJ7407286.1"/>
    <property type="molecule type" value="Genomic_DNA"/>
</dbReference>
<name>A0ABQ9CWQ1_9PASS</name>
<proteinExistence type="predicted"/>
<accession>A0ABQ9CWQ1</accession>
<dbReference type="PANTHER" id="PTHR33332">
    <property type="entry name" value="REVERSE TRANSCRIPTASE DOMAIN-CONTAINING PROTEIN"/>
    <property type="match status" value="1"/>
</dbReference>
<evidence type="ECO:0000313" key="2">
    <source>
        <dbReference type="Proteomes" id="UP001145742"/>
    </source>
</evidence>
<reference evidence="1" key="1">
    <citation type="submission" date="2019-10" db="EMBL/GenBank/DDBJ databases">
        <authorList>
            <person name="Soares A.E.R."/>
            <person name="Aleixo A."/>
            <person name="Schneider P."/>
            <person name="Miyaki C.Y."/>
            <person name="Schneider M.P."/>
            <person name="Mello C."/>
            <person name="Vasconcelos A.T.R."/>
        </authorList>
    </citation>
    <scope>NUCLEOTIDE SEQUENCE</scope>
    <source>
        <tissue evidence="1">Muscle</tissue>
    </source>
</reference>
<dbReference type="InterPro" id="IPR029063">
    <property type="entry name" value="SAM-dependent_MTases_sf"/>
</dbReference>
<dbReference type="Pfam" id="PF01795">
    <property type="entry name" value="Methyltransf_5"/>
    <property type="match status" value="1"/>
</dbReference>
<sequence length="455" mass="51822">MTARMTNSQLILKFCGICCSSWIPTNLWGLMGFSEESSKTWLADVTTKPLLIFEWSWESIWVPVDWKLANIVPVFKRGKKENLRNYRLISVPGKVMEKIILGSTEKHLKDNTVTGHSQNSFRRGKSCLSNLISFCDKRFLDMTFGAGGHTTALLENAPDITVYALDRDPTAYRIAQQLAESYPYAKFCFLYFGQERAQSEHQCIVQKCTHSPGKTGYLWLRWVYSLLGKNWLDFWDLRVVVNGVTSAGGWSRVLFPRAQYWGIFNIFINDLDKRIECPLSGFADSTKVGGGVDLLKGARKASRILACIRDSMPSRTRTMIVPLYLALMRPHLESVLGFSDKKDIDVMKCVQRRAVELGRGVEHKSYEKQLRQLELFNLKKSRLGKDLLALYNYLKGGCSQAEQAELPQPFLIGEMLQFFNQLCDSPLDSLQELQVALVLRSPELDTALQMWPQQG</sequence>
<protein>
    <submittedName>
        <fullName evidence="1">Uncharacterized protein</fullName>
    </submittedName>
</protein>
<dbReference type="Proteomes" id="UP001145742">
    <property type="component" value="Unassembled WGS sequence"/>
</dbReference>
<evidence type="ECO:0000313" key="1">
    <source>
        <dbReference type="EMBL" id="KAJ7407286.1"/>
    </source>
</evidence>
<dbReference type="Gene3D" id="3.40.50.150">
    <property type="entry name" value="Vaccinia Virus protein VP39"/>
    <property type="match status" value="1"/>
</dbReference>